<evidence type="ECO:0000313" key="3">
    <source>
        <dbReference type="Proteomes" id="UP001146120"/>
    </source>
</evidence>
<dbReference type="PANTHER" id="PTHR47542:SF2">
    <property type="entry name" value="ACYL-COA N-ACYLTRANSFERASES (NAT) SUPERFAMILY PROTEIN"/>
    <property type="match status" value="1"/>
</dbReference>
<evidence type="ECO:0000313" key="2">
    <source>
        <dbReference type="EMBL" id="DAZ94678.1"/>
    </source>
</evidence>
<dbReference type="EMBL" id="DAKRPA010000238">
    <property type="protein sequence ID" value="DAZ94678.1"/>
    <property type="molecule type" value="Genomic_DNA"/>
</dbReference>
<keyword evidence="3" id="KW-1185">Reference proteome</keyword>
<proteinExistence type="predicted"/>
<dbReference type="GO" id="GO:0016747">
    <property type="term" value="F:acyltransferase activity, transferring groups other than amino-acyl groups"/>
    <property type="evidence" value="ECO:0007669"/>
    <property type="project" value="InterPro"/>
</dbReference>
<dbReference type="CDD" id="cd04301">
    <property type="entry name" value="NAT_SF"/>
    <property type="match status" value="1"/>
</dbReference>
<sequence length="104" mass="11866">MVLAVNSDEETIGYVLYRRNGSVGYIDKIAVAEQQRQQGVGRALLQHALAHLRAQRAESVCLYVEAERKVARHLYESAGFTIQAHRPDYYRPGRDAYVMSLTWI</sequence>
<reference evidence="2" key="1">
    <citation type="submission" date="2022-11" db="EMBL/GenBank/DDBJ databases">
        <authorList>
            <person name="Morgan W.R."/>
            <person name="Tartar A."/>
        </authorList>
    </citation>
    <scope>NUCLEOTIDE SEQUENCE</scope>
    <source>
        <strain evidence="2">ARSEF 373</strain>
    </source>
</reference>
<accession>A0AAV2YMX1</accession>
<dbReference type="InterPro" id="IPR000182">
    <property type="entry name" value="GNAT_dom"/>
</dbReference>
<name>A0AAV2YMX1_9STRA</name>
<dbReference type="Proteomes" id="UP001146120">
    <property type="component" value="Unassembled WGS sequence"/>
</dbReference>
<dbReference type="Pfam" id="PF00583">
    <property type="entry name" value="Acetyltransf_1"/>
    <property type="match status" value="1"/>
</dbReference>
<protein>
    <recommendedName>
        <fullName evidence="1">N-acetyltransferase domain-containing protein</fullName>
    </recommendedName>
</protein>
<dbReference type="InterPro" id="IPR016181">
    <property type="entry name" value="Acyl_CoA_acyltransferase"/>
</dbReference>
<evidence type="ECO:0000259" key="1">
    <source>
        <dbReference type="PROSITE" id="PS51186"/>
    </source>
</evidence>
<organism evidence="2 3">
    <name type="scientific">Lagenidium giganteum</name>
    <dbReference type="NCBI Taxonomy" id="4803"/>
    <lineage>
        <taxon>Eukaryota</taxon>
        <taxon>Sar</taxon>
        <taxon>Stramenopiles</taxon>
        <taxon>Oomycota</taxon>
        <taxon>Peronosporomycetes</taxon>
        <taxon>Pythiales</taxon>
        <taxon>Pythiaceae</taxon>
    </lineage>
</organism>
<comment type="caution">
    <text evidence="2">The sequence shown here is derived from an EMBL/GenBank/DDBJ whole genome shotgun (WGS) entry which is preliminary data.</text>
</comment>
<dbReference type="AlphaFoldDB" id="A0AAV2YMX1"/>
<dbReference type="PROSITE" id="PS51186">
    <property type="entry name" value="GNAT"/>
    <property type="match status" value="1"/>
</dbReference>
<feature type="domain" description="N-acetyltransferase" evidence="1">
    <location>
        <begin position="1"/>
        <end position="104"/>
    </location>
</feature>
<dbReference type="Gene3D" id="3.40.630.30">
    <property type="match status" value="1"/>
</dbReference>
<gene>
    <name evidence="2" type="ORF">N0F65_002387</name>
</gene>
<reference evidence="2" key="2">
    <citation type="journal article" date="2023" name="Microbiol Resour">
        <title>Decontamination and Annotation of the Draft Genome Sequence of the Oomycete Lagenidium giganteum ARSEF 373.</title>
        <authorList>
            <person name="Morgan W.R."/>
            <person name="Tartar A."/>
        </authorList>
    </citation>
    <scope>NUCLEOTIDE SEQUENCE</scope>
    <source>
        <strain evidence="2">ARSEF 373</strain>
    </source>
</reference>
<dbReference type="PANTHER" id="PTHR47542">
    <property type="entry name" value="ACYL-COA N-ACYLTRANSFERASES (NAT) SUPERFAMILY PROTEIN"/>
    <property type="match status" value="1"/>
</dbReference>
<dbReference type="SUPFAM" id="SSF55729">
    <property type="entry name" value="Acyl-CoA N-acyltransferases (Nat)"/>
    <property type="match status" value="1"/>
</dbReference>